<dbReference type="RefSeq" id="WP_013323703.1">
    <property type="nucleotide sequence ID" value="NC_014501.1"/>
</dbReference>
<accession>E0UH35</accession>
<evidence type="ECO:0000313" key="2">
    <source>
        <dbReference type="Proteomes" id="UP000008206"/>
    </source>
</evidence>
<proteinExistence type="predicted"/>
<dbReference type="EMBL" id="CP002198">
    <property type="protein sequence ID" value="ADN15634.1"/>
    <property type="molecule type" value="Genomic_DNA"/>
</dbReference>
<sequence>MQASIANVFKEASASNQFTTSSIEVHLVDTNDIFYKRGRLLAEKVYHEVWNTEHLIDGNDYAVVISLEGEVIGNMNLQVRSPQKLLKSEKFFGREHWKYNFDEYNLPIAEISAFAISRHLSLDLSRLVMMSLIAGMQNICRLEAIKLIVTVQHESLMRILKSLHLPFHKNQMVTIPQGNLPDDDYWNRQKAPGLYYIQPLSLEVVECCYSYLVYMTLKGVSTAFLPRTQKADLSYSTFRKSWTHNQQAFVLS</sequence>
<dbReference type="Proteomes" id="UP000008206">
    <property type="component" value="Chromosome"/>
</dbReference>
<evidence type="ECO:0000313" key="1">
    <source>
        <dbReference type="EMBL" id="ADN15634.1"/>
    </source>
</evidence>
<name>E0UH35_GLOV7</name>
<reference evidence="2" key="1">
    <citation type="journal article" date="2011" name="MBio">
        <title>Novel metabolic attributes of the genus Cyanothece, comprising a group of unicellular nitrogen-fixing Cyanobacteria.</title>
        <authorList>
            <person name="Bandyopadhyay A."/>
            <person name="Elvitigala T."/>
            <person name="Welsh E."/>
            <person name="Stockel J."/>
            <person name="Liberton M."/>
            <person name="Min H."/>
            <person name="Sherman L.A."/>
            <person name="Pakrasi H.B."/>
        </authorList>
    </citation>
    <scope>NUCLEOTIDE SEQUENCE [LARGE SCALE GENOMIC DNA]</scope>
    <source>
        <strain evidence="2">PCC 7822</strain>
    </source>
</reference>
<dbReference type="HOGENOM" id="CLU_1106351_0_0_3"/>
<dbReference type="AlphaFoldDB" id="E0UH35"/>
<dbReference type="STRING" id="497965.Cyan7822_3697"/>
<dbReference type="OrthoDB" id="581844at2"/>
<protein>
    <submittedName>
        <fullName evidence="1">Uncharacterized protein</fullName>
    </submittedName>
</protein>
<organism evidence="1 2">
    <name type="scientific">Gloeothece verrucosa (strain PCC 7822)</name>
    <name type="common">Cyanothece sp. (strain PCC 7822)</name>
    <dbReference type="NCBI Taxonomy" id="497965"/>
    <lineage>
        <taxon>Bacteria</taxon>
        <taxon>Bacillati</taxon>
        <taxon>Cyanobacteriota</taxon>
        <taxon>Cyanophyceae</taxon>
        <taxon>Oscillatoriophycideae</taxon>
        <taxon>Chroococcales</taxon>
        <taxon>Aphanothecaceae</taxon>
        <taxon>Gloeothece</taxon>
        <taxon>Gloeothece verrucosa</taxon>
    </lineage>
</organism>
<keyword evidence="2" id="KW-1185">Reference proteome</keyword>
<gene>
    <name evidence="1" type="ordered locus">Cyan7822_3697</name>
</gene>
<dbReference type="eggNOG" id="ENOG50331WI">
    <property type="taxonomic scope" value="Bacteria"/>
</dbReference>
<dbReference type="Gene3D" id="3.40.630.30">
    <property type="match status" value="1"/>
</dbReference>
<dbReference type="KEGG" id="cyj:Cyan7822_3697"/>